<name>A0ACC1MNZ4_9APHY</name>
<keyword evidence="2" id="KW-1185">Reference proteome</keyword>
<protein>
    <submittedName>
        <fullName evidence="1">Uncharacterized protein</fullName>
    </submittedName>
</protein>
<comment type="caution">
    <text evidence="1">The sequence shown here is derived from an EMBL/GenBank/DDBJ whole genome shotgun (WGS) entry which is preliminary data.</text>
</comment>
<gene>
    <name evidence="1" type="ORF">NUW54_g13234</name>
</gene>
<dbReference type="Proteomes" id="UP001144978">
    <property type="component" value="Unassembled WGS sequence"/>
</dbReference>
<reference evidence="1" key="1">
    <citation type="submission" date="2022-08" db="EMBL/GenBank/DDBJ databases">
        <title>Genome Sequence of Pycnoporus sanguineus.</title>
        <authorList>
            <person name="Buettner E."/>
        </authorList>
    </citation>
    <scope>NUCLEOTIDE SEQUENCE</scope>
    <source>
        <strain evidence="1">CG-C14</strain>
    </source>
</reference>
<organism evidence="1 2">
    <name type="scientific">Trametes sanguinea</name>
    <dbReference type="NCBI Taxonomy" id="158606"/>
    <lineage>
        <taxon>Eukaryota</taxon>
        <taxon>Fungi</taxon>
        <taxon>Dikarya</taxon>
        <taxon>Basidiomycota</taxon>
        <taxon>Agaricomycotina</taxon>
        <taxon>Agaricomycetes</taxon>
        <taxon>Polyporales</taxon>
        <taxon>Polyporaceae</taxon>
        <taxon>Trametes</taxon>
    </lineage>
</organism>
<evidence type="ECO:0000313" key="1">
    <source>
        <dbReference type="EMBL" id="KAJ2968389.1"/>
    </source>
</evidence>
<evidence type="ECO:0000313" key="2">
    <source>
        <dbReference type="Proteomes" id="UP001144978"/>
    </source>
</evidence>
<dbReference type="EMBL" id="JANSHE010006035">
    <property type="protein sequence ID" value="KAJ2968389.1"/>
    <property type="molecule type" value="Genomic_DNA"/>
</dbReference>
<proteinExistence type="predicted"/>
<sequence length="227" mass="24628">MTDDDTAFREASGILKLFALGAHQPRPGSVRDQALRHAAQDSAPAPAPPAILAYLNLANKLSVSWDTIHYMKPPTATPPSLAPGASSAEWDAEWMRGLHLADTSKPFGATFAGAFVPGSLEGVWEGLFTNLLRTLRCSRCDGNRRPTLHRPPRRTSLLRIHALGASQRSAGKPYIKAVNWKQTQPIPSAVREMIVQECKPEHFQDCAVVFSGLDADVAGDIGMSHSR</sequence>
<accession>A0ACC1MNZ4</accession>